<dbReference type="InterPro" id="IPR013785">
    <property type="entry name" value="Aldolase_TIM"/>
</dbReference>
<keyword evidence="2" id="KW-0732">Signal</keyword>
<evidence type="ECO:0000313" key="7">
    <source>
        <dbReference type="Proteomes" id="UP001320876"/>
    </source>
</evidence>
<dbReference type="Pfam" id="PF14509">
    <property type="entry name" value="GH97_C"/>
    <property type="match status" value="1"/>
</dbReference>
<gene>
    <name evidence="6" type="ORF">OKA05_15150</name>
</gene>
<protein>
    <submittedName>
        <fullName evidence="6">Glycoside hydrolase family 97 protein</fullName>
    </submittedName>
</protein>
<evidence type="ECO:0000256" key="2">
    <source>
        <dbReference type="SAM" id="SignalP"/>
    </source>
</evidence>
<feature type="domain" description="Glycosyl-hydrolase 97 catalytic" evidence="3">
    <location>
        <begin position="285"/>
        <end position="434"/>
    </location>
</feature>
<proteinExistence type="predicted"/>
<feature type="signal peptide" evidence="2">
    <location>
        <begin position="1"/>
        <end position="22"/>
    </location>
</feature>
<accession>A0ABT3GK58</accession>
<evidence type="ECO:0000259" key="3">
    <source>
        <dbReference type="Pfam" id="PF10566"/>
    </source>
</evidence>
<dbReference type="InterPro" id="IPR019563">
    <property type="entry name" value="GH97_catalytic"/>
</dbReference>
<evidence type="ECO:0000259" key="4">
    <source>
        <dbReference type="Pfam" id="PF14508"/>
    </source>
</evidence>
<sequence length="628" mass="67541">MNILNPTALLALPLIAAAPASAALVIERTLASPGGALVFTLERDDTSQALSHSVTYSGRPVVTHGALGIQIDKADIVGDEGTIERVVEKSSSTEWTNPFGERSTVPDNYREETLTISHAGQGSFGVKLQVRAYDEGVALRYLIEGSGTVMAEKTSFPLPETTQVWVSGSTQAPISKAPIAKMSSSVGPVLAELSPDLFAAFGEAALADASVTKFTRSETSTINASIGGRMEFQGSFTSAWRYVRVAQSPGAMLEGNHFMLNLCEPSQVADTSWIRPGKVLRDITLTTEGGRACVDFAAAHKLEYVLFDAGWYGKETSRASDASKSGPDPERSPGPLDVESVIAYGKTKGVGVILYVNQVALTPQLDKIAPLYQSWGVAGIKFGYVTAGSQAATRWLNQAVKKCADHHLLVDIHDDFRPTGMSRTYPNLMTQEGIRGDEESPSNATVLNSVFVRGLAGPADQTNCYFAPRVTKMGSHASQLAKSVCIFSPWQFLFWYDRPAASPPLPGAKGFNPANLEEVPELTFFERLPTTWDETRVLDGYPGSHATIARRKGKVWFLAGLNGATARTFDVPLEFLDPATSYKAEIFVDDPAVTTTTKVRIDTQPADHTTQLKLSVAPSNGFAVILTP</sequence>
<feature type="domain" description="Glycosyl-hydrolase 97 N-terminal" evidence="4">
    <location>
        <begin position="30"/>
        <end position="265"/>
    </location>
</feature>
<dbReference type="EMBL" id="JAPDDT010000006">
    <property type="protein sequence ID" value="MCW1923904.1"/>
    <property type="molecule type" value="Genomic_DNA"/>
</dbReference>
<dbReference type="InterPro" id="IPR029486">
    <property type="entry name" value="GH97_N"/>
</dbReference>
<dbReference type="Gene3D" id="2.70.98.10">
    <property type="match status" value="1"/>
</dbReference>
<dbReference type="RefSeq" id="WP_264488010.1">
    <property type="nucleotide sequence ID" value="NZ_JAPDDT010000006.1"/>
</dbReference>
<dbReference type="PANTHER" id="PTHR35803:SF3">
    <property type="entry name" value="ALPHA-GLUCOSIDASE"/>
    <property type="match status" value="1"/>
</dbReference>
<dbReference type="Pfam" id="PF10566">
    <property type="entry name" value="Glyco_hydro_97"/>
    <property type="match status" value="1"/>
</dbReference>
<dbReference type="GO" id="GO:0016787">
    <property type="term" value="F:hydrolase activity"/>
    <property type="evidence" value="ECO:0007669"/>
    <property type="project" value="UniProtKB-KW"/>
</dbReference>
<evidence type="ECO:0000256" key="1">
    <source>
        <dbReference type="SAM" id="MobiDB-lite"/>
    </source>
</evidence>
<reference evidence="6 7" key="1">
    <citation type="submission" date="2022-10" db="EMBL/GenBank/DDBJ databases">
        <title>Luteolibacter arcticus strain CCTCC AB 2014275, whole genome shotgun sequencing project.</title>
        <authorList>
            <person name="Zhao G."/>
            <person name="Shen L."/>
        </authorList>
    </citation>
    <scope>NUCLEOTIDE SEQUENCE [LARGE SCALE GENOMIC DNA]</scope>
    <source>
        <strain evidence="6 7">CCTCC AB 2014275</strain>
    </source>
</reference>
<keyword evidence="6" id="KW-0378">Hydrolase</keyword>
<dbReference type="Gene3D" id="3.20.20.70">
    <property type="entry name" value="Aldolase class I"/>
    <property type="match status" value="1"/>
</dbReference>
<dbReference type="PANTHER" id="PTHR35803">
    <property type="entry name" value="GLUCAN 1,4-ALPHA-GLUCOSIDASE SUSB-RELATED"/>
    <property type="match status" value="1"/>
</dbReference>
<dbReference type="Proteomes" id="UP001320876">
    <property type="component" value="Unassembled WGS sequence"/>
</dbReference>
<dbReference type="Pfam" id="PF14508">
    <property type="entry name" value="GH97_N"/>
    <property type="match status" value="1"/>
</dbReference>
<comment type="caution">
    <text evidence="6">The sequence shown here is derived from an EMBL/GenBank/DDBJ whole genome shotgun (WGS) entry which is preliminary data.</text>
</comment>
<name>A0ABT3GK58_9BACT</name>
<evidence type="ECO:0000259" key="5">
    <source>
        <dbReference type="Pfam" id="PF14509"/>
    </source>
</evidence>
<dbReference type="InterPro" id="IPR052720">
    <property type="entry name" value="Glycosyl_hydrolase_97"/>
</dbReference>
<dbReference type="InterPro" id="IPR029483">
    <property type="entry name" value="GH97_C"/>
</dbReference>
<evidence type="ECO:0000313" key="6">
    <source>
        <dbReference type="EMBL" id="MCW1923904.1"/>
    </source>
</evidence>
<dbReference type="InterPro" id="IPR014718">
    <property type="entry name" value="GH-type_carb-bd"/>
</dbReference>
<dbReference type="InterPro" id="IPR017853">
    <property type="entry name" value="GH"/>
</dbReference>
<dbReference type="SUPFAM" id="SSF51445">
    <property type="entry name" value="(Trans)glycosidases"/>
    <property type="match status" value="1"/>
</dbReference>
<keyword evidence="7" id="KW-1185">Reference proteome</keyword>
<feature type="domain" description="Glycosyl-hydrolase 97 C-terminal oligomerisation" evidence="5">
    <location>
        <begin position="531"/>
        <end position="626"/>
    </location>
</feature>
<organism evidence="6 7">
    <name type="scientific">Luteolibacter arcticus</name>
    <dbReference type="NCBI Taxonomy" id="1581411"/>
    <lineage>
        <taxon>Bacteria</taxon>
        <taxon>Pseudomonadati</taxon>
        <taxon>Verrucomicrobiota</taxon>
        <taxon>Verrucomicrobiia</taxon>
        <taxon>Verrucomicrobiales</taxon>
        <taxon>Verrucomicrobiaceae</taxon>
        <taxon>Luteolibacter</taxon>
    </lineage>
</organism>
<feature type="chain" id="PRO_5045840646" evidence="2">
    <location>
        <begin position="23"/>
        <end position="628"/>
    </location>
</feature>
<feature type="region of interest" description="Disordered" evidence="1">
    <location>
        <begin position="317"/>
        <end position="337"/>
    </location>
</feature>